<organism evidence="1 2">
    <name type="scientific">Pseudomonas asplenii</name>
    <dbReference type="NCBI Taxonomy" id="53407"/>
    <lineage>
        <taxon>Bacteria</taxon>
        <taxon>Pseudomonadati</taxon>
        <taxon>Pseudomonadota</taxon>
        <taxon>Gammaproteobacteria</taxon>
        <taxon>Pseudomonadales</taxon>
        <taxon>Pseudomonadaceae</taxon>
        <taxon>Pseudomonas</taxon>
    </lineage>
</organism>
<sequence length="104" mass="11754">MPRMKKQRVDQAMEYGIAITAQVWDQVLLDPADRRRSTYESRLMGLFQAVARAHNQNPQARQVDFDLSSSEQKEGALALTLTRIDPPQGVAYLLLSLQGEPVEK</sequence>
<proteinExistence type="predicted"/>
<dbReference type="AlphaFoldDB" id="A0A0M9GBW8"/>
<keyword evidence="2" id="KW-1185">Reference proteome</keyword>
<dbReference type="OrthoDB" id="6884759at2"/>
<evidence type="ECO:0000313" key="1">
    <source>
        <dbReference type="EMBL" id="KPA87242.1"/>
    </source>
</evidence>
<evidence type="ECO:0000313" key="2">
    <source>
        <dbReference type="Proteomes" id="UP000037931"/>
    </source>
</evidence>
<reference evidence="1 2" key="1">
    <citation type="journal article" date="2015" name="PLoS ONE">
        <title>Rice-Infecting Pseudomonas Genomes Are Highly Accessorized and Harbor Multiple Putative Virulence Mechanisms to Cause Sheath Brown Rot.</title>
        <authorList>
            <person name="Quibod I.L."/>
            <person name="Grande G."/>
            <person name="Oreiro E.G."/>
            <person name="Borja F.N."/>
            <person name="Dossa G.S."/>
            <person name="Mauleon R."/>
            <person name="Cruz C.V."/>
            <person name="Oliva R."/>
        </authorList>
    </citation>
    <scope>NUCLEOTIDE SEQUENCE [LARGE SCALE GENOMIC DNA]</scope>
    <source>
        <strain evidence="1 2">IRRI 6609</strain>
    </source>
</reference>
<comment type="caution">
    <text evidence="1">The sequence shown here is derived from an EMBL/GenBank/DDBJ whole genome shotgun (WGS) entry which is preliminary data.</text>
</comment>
<accession>A0A0M9GBW8</accession>
<dbReference type="Proteomes" id="UP000037931">
    <property type="component" value="Unassembled WGS sequence"/>
</dbReference>
<protein>
    <submittedName>
        <fullName evidence="1">Uncharacterized protein</fullName>
    </submittedName>
</protein>
<dbReference type="EMBL" id="JSYZ01000035">
    <property type="protein sequence ID" value="KPA87242.1"/>
    <property type="molecule type" value="Genomic_DNA"/>
</dbReference>
<name>A0A0M9GBW8_9PSED</name>
<gene>
    <name evidence="1" type="ORF">PF66_06247</name>
</gene>
<dbReference type="RefSeq" id="WP_054064765.1">
    <property type="nucleotide sequence ID" value="NZ_JSYZ01000035.1"/>
</dbReference>
<dbReference type="PATRIC" id="fig|50340.43.peg.4481"/>